<name>A0A1B0FJP0_GLOMM</name>
<reference evidence="1" key="1">
    <citation type="submission" date="2020-05" db="UniProtKB">
        <authorList>
            <consortium name="EnsemblMetazoa"/>
        </authorList>
    </citation>
    <scope>IDENTIFICATION</scope>
    <source>
        <strain evidence="1">Yale</strain>
    </source>
</reference>
<sequence length="156" mass="17118">MLGGYSQSRTITAIARSSCDIGISTILVEDLLFTRSSDLSRDRELEQLILGEDVLPVSADVGIAVSSNSVIATTVMASVDITVITFFFRSNSDDNFAVGIVRLVNAFHKRNGVTPPLMYVLATFRRPLIEESFNSFVPLAVNQLASMAIQLLWPYQ</sequence>
<dbReference type="Proteomes" id="UP000092444">
    <property type="component" value="Unassembled WGS sequence"/>
</dbReference>
<dbReference type="VEuPathDB" id="VectorBase:GMOY004075"/>
<dbReference type="AlphaFoldDB" id="A0A1B0FJP0"/>
<dbReference type="EMBL" id="CCAG010018347">
    <property type="status" value="NOT_ANNOTATED_CDS"/>
    <property type="molecule type" value="Genomic_DNA"/>
</dbReference>
<keyword evidence="2" id="KW-1185">Reference proteome</keyword>
<accession>A0A1B0FJP0</accession>
<evidence type="ECO:0000313" key="1">
    <source>
        <dbReference type="EnsemblMetazoa" id="GMOY004075-PA"/>
    </source>
</evidence>
<evidence type="ECO:0000313" key="2">
    <source>
        <dbReference type="Proteomes" id="UP000092444"/>
    </source>
</evidence>
<proteinExistence type="predicted"/>
<dbReference type="EnsemblMetazoa" id="GMOY004075-RA">
    <property type="protein sequence ID" value="GMOY004075-PA"/>
    <property type="gene ID" value="GMOY004075"/>
</dbReference>
<organism evidence="1 2">
    <name type="scientific">Glossina morsitans morsitans</name>
    <name type="common">Savannah tsetse fly</name>
    <dbReference type="NCBI Taxonomy" id="37546"/>
    <lineage>
        <taxon>Eukaryota</taxon>
        <taxon>Metazoa</taxon>
        <taxon>Ecdysozoa</taxon>
        <taxon>Arthropoda</taxon>
        <taxon>Hexapoda</taxon>
        <taxon>Insecta</taxon>
        <taxon>Pterygota</taxon>
        <taxon>Neoptera</taxon>
        <taxon>Endopterygota</taxon>
        <taxon>Diptera</taxon>
        <taxon>Brachycera</taxon>
        <taxon>Muscomorpha</taxon>
        <taxon>Hippoboscoidea</taxon>
        <taxon>Glossinidae</taxon>
        <taxon>Glossina</taxon>
    </lineage>
</organism>
<protein>
    <submittedName>
        <fullName evidence="1">Uncharacterized protein</fullName>
    </submittedName>
</protein>